<dbReference type="PANTHER" id="PTHR30007">
    <property type="entry name" value="PHP DOMAIN PROTEIN"/>
    <property type="match status" value="1"/>
</dbReference>
<name>A0A1V0SLQ8_9VIRU</name>
<evidence type="ECO:0000313" key="2">
    <source>
        <dbReference type="EMBL" id="ARF12558.1"/>
    </source>
</evidence>
<dbReference type="GO" id="GO:0003677">
    <property type="term" value="F:DNA binding"/>
    <property type="evidence" value="ECO:0007669"/>
    <property type="project" value="InterPro"/>
</dbReference>
<dbReference type="GO" id="GO:0004803">
    <property type="term" value="F:transposase activity"/>
    <property type="evidence" value="ECO:0007669"/>
    <property type="project" value="InterPro"/>
</dbReference>
<protein>
    <submittedName>
        <fullName evidence="2">Transposase</fullName>
    </submittedName>
</protein>
<dbReference type="InterPro" id="IPR002559">
    <property type="entry name" value="Transposase_11"/>
</dbReference>
<dbReference type="PANTHER" id="PTHR30007:SF1">
    <property type="entry name" value="BLR1914 PROTEIN"/>
    <property type="match status" value="1"/>
</dbReference>
<dbReference type="Pfam" id="PF01609">
    <property type="entry name" value="DDE_Tnp_1"/>
    <property type="match status" value="1"/>
</dbReference>
<reference evidence="2" key="1">
    <citation type="journal article" date="2017" name="Science">
        <title>Giant viruses with an expanded complement of translation system components.</title>
        <authorList>
            <person name="Schulz F."/>
            <person name="Yutin N."/>
            <person name="Ivanova N.N."/>
            <person name="Ortega D.R."/>
            <person name="Lee T.K."/>
            <person name="Vierheilig J."/>
            <person name="Daims H."/>
            <person name="Horn M."/>
            <person name="Wagner M."/>
            <person name="Jensen G.J."/>
            <person name="Kyrpides N.C."/>
            <person name="Koonin E.V."/>
            <person name="Woyke T."/>
        </authorList>
    </citation>
    <scope>NUCLEOTIDE SEQUENCE</scope>
    <source>
        <strain evidence="2">KNV1</strain>
    </source>
</reference>
<organism evidence="2">
    <name type="scientific">Klosneuvirus KNV1</name>
    <dbReference type="NCBI Taxonomy" id="1977640"/>
    <lineage>
        <taxon>Viruses</taxon>
        <taxon>Varidnaviria</taxon>
        <taxon>Bamfordvirae</taxon>
        <taxon>Nucleocytoviricota</taxon>
        <taxon>Megaviricetes</taxon>
        <taxon>Imitervirales</taxon>
        <taxon>Mimiviridae</taxon>
        <taxon>Klosneuvirinae</taxon>
        <taxon>Klosneuvirus</taxon>
    </lineage>
</organism>
<evidence type="ECO:0000259" key="1">
    <source>
        <dbReference type="Pfam" id="PF01609"/>
    </source>
</evidence>
<accession>A0A1V0SLQ8</accession>
<sequence>MNFDIKTELKNIILKTDLFKNTFSNKHTNSKYSIDLIINELLYFLQSGVSWRSLRSPINSKTLFWHYSRFVKNNIFLKLFKKIKHTYVHKYICDQPSLLIDSTIIYNKFGINKIGRNKFYKNKKTTKISLMTDINGFPLSVLFLKGNYHDNSVFNKHIRDTLLILPNKKIKIIADKAYSSKNNYTLLDSHNLLHIIPPRKNMKIANDYKYEKNEYIKRIKIEHIFARLKTYKRLNLRYDKWLRNYSGFVYLALSLISINIFNKCN</sequence>
<dbReference type="NCBIfam" id="NF033580">
    <property type="entry name" value="transpos_IS5_3"/>
    <property type="match status" value="1"/>
</dbReference>
<feature type="domain" description="Transposase IS4-like" evidence="1">
    <location>
        <begin position="98"/>
        <end position="255"/>
    </location>
</feature>
<dbReference type="EMBL" id="KY684114">
    <property type="protein sequence ID" value="ARF12558.1"/>
    <property type="molecule type" value="Genomic_DNA"/>
</dbReference>
<proteinExistence type="predicted"/>
<dbReference type="GO" id="GO:0006313">
    <property type="term" value="P:DNA transposition"/>
    <property type="evidence" value="ECO:0007669"/>
    <property type="project" value="InterPro"/>
</dbReference>
<gene>
    <name evidence="2" type="ORF">Klosneuvirus_7_3</name>
</gene>